<dbReference type="Gene3D" id="3.40.50.1820">
    <property type="entry name" value="alpha/beta hydrolase"/>
    <property type="match status" value="1"/>
</dbReference>
<keyword evidence="2" id="KW-0378">Hydrolase</keyword>
<comment type="caution">
    <text evidence="2">The sequence shown here is derived from an EMBL/GenBank/DDBJ whole genome shotgun (WGS) entry which is preliminary data.</text>
</comment>
<name>A0A3L7JTP5_9BACI</name>
<evidence type="ECO:0000256" key="1">
    <source>
        <dbReference type="SAM" id="Phobius"/>
    </source>
</evidence>
<dbReference type="EMBL" id="RCVZ01000011">
    <property type="protein sequence ID" value="RLQ94096.1"/>
    <property type="molecule type" value="Genomic_DNA"/>
</dbReference>
<evidence type="ECO:0000313" key="2">
    <source>
        <dbReference type="EMBL" id="RLQ94096.1"/>
    </source>
</evidence>
<dbReference type="Proteomes" id="UP000276770">
    <property type="component" value="Unassembled WGS sequence"/>
</dbReference>
<keyword evidence="1" id="KW-1133">Transmembrane helix</keyword>
<sequence length="280" mass="31536">MNLRRQSYKHILIVCAIILGVGFAYLFNRSTQVQSHDSKLTPEETIPTVFVHGYKGTYNSFKSMMYRFEHRYNWGKRTLLCYVDKNGQITFKGGIPVGQKHPLVQVVFQNNRATIADTAGWLQAVMKELKYRYNVEQVYLVGHSMGGLVITQYLENTNDSHNYPVPLKFVAISSPFQGVTKESYDKVNTGAAVKDLKPGSKALQRLVDNRDRFDPTLEVLAIGAMGDQIVSTDSATALRNIASEDHYKESIVTDQSISHSGLHETELVDRLVGPFLWGND</sequence>
<feature type="transmembrane region" description="Helical" evidence="1">
    <location>
        <begin position="7"/>
        <end position="27"/>
    </location>
</feature>
<keyword evidence="3" id="KW-1185">Reference proteome</keyword>
<dbReference type="RefSeq" id="WP_121681612.1">
    <property type="nucleotide sequence ID" value="NZ_RCVZ01000011.1"/>
</dbReference>
<dbReference type="AlphaFoldDB" id="A0A3L7JTP5"/>
<dbReference type="SUPFAM" id="SSF53474">
    <property type="entry name" value="alpha/beta-Hydrolases"/>
    <property type="match status" value="1"/>
</dbReference>
<dbReference type="Pfam" id="PF06028">
    <property type="entry name" value="DUF915"/>
    <property type="match status" value="1"/>
</dbReference>
<gene>
    <name evidence="2" type="ORF">D9X91_15825</name>
</gene>
<keyword evidence="1" id="KW-0812">Transmembrane</keyword>
<keyword evidence="1" id="KW-0472">Membrane</keyword>
<dbReference type="GO" id="GO:0016787">
    <property type="term" value="F:hydrolase activity"/>
    <property type="evidence" value="ECO:0007669"/>
    <property type="project" value="UniProtKB-KW"/>
</dbReference>
<reference evidence="2 3" key="1">
    <citation type="submission" date="2018-10" db="EMBL/GenBank/DDBJ databases">
        <title>Falsibacillus sp. genome draft.</title>
        <authorList>
            <person name="Shi S."/>
        </authorList>
    </citation>
    <scope>NUCLEOTIDE SEQUENCE [LARGE SCALE GENOMIC DNA]</scope>
    <source>
        <strain evidence="2 3">GY 10110</strain>
    </source>
</reference>
<accession>A0A3L7JTP5</accession>
<protein>
    <submittedName>
        <fullName evidence="2">Alpha/beta hydrolase</fullName>
    </submittedName>
</protein>
<dbReference type="InterPro" id="IPR029058">
    <property type="entry name" value="AB_hydrolase_fold"/>
</dbReference>
<organism evidence="2 3">
    <name type="scientific">Falsibacillus albus</name>
    <dbReference type="NCBI Taxonomy" id="2478915"/>
    <lineage>
        <taxon>Bacteria</taxon>
        <taxon>Bacillati</taxon>
        <taxon>Bacillota</taxon>
        <taxon>Bacilli</taxon>
        <taxon>Bacillales</taxon>
        <taxon>Bacillaceae</taxon>
        <taxon>Falsibacillus</taxon>
    </lineage>
</organism>
<proteinExistence type="predicted"/>
<evidence type="ECO:0000313" key="3">
    <source>
        <dbReference type="Proteomes" id="UP000276770"/>
    </source>
</evidence>
<dbReference type="OrthoDB" id="503948at2"/>
<dbReference type="InterPro" id="IPR010315">
    <property type="entry name" value="DUF915_hydro-like"/>
</dbReference>